<dbReference type="GO" id="GO:0005886">
    <property type="term" value="C:plasma membrane"/>
    <property type="evidence" value="ECO:0007669"/>
    <property type="project" value="TreeGrafter"/>
</dbReference>
<dbReference type="AlphaFoldDB" id="A0AAJ7C3K4"/>
<protein>
    <recommendedName>
        <fullName evidence="4">Venom dipeptidyl peptidase 4</fullName>
    </recommendedName>
</protein>
<dbReference type="GO" id="GO:0006508">
    <property type="term" value="P:proteolysis"/>
    <property type="evidence" value="ECO:0007669"/>
    <property type="project" value="InterPro"/>
</dbReference>
<dbReference type="GeneID" id="107270520"/>
<comment type="similarity">
    <text evidence="1">Belongs to the peptidase S9B family. DPPIV subfamily.</text>
</comment>
<dbReference type="Gene3D" id="2.140.10.30">
    <property type="entry name" value="Dipeptidylpeptidase IV, N-terminal domain"/>
    <property type="match status" value="1"/>
</dbReference>
<reference evidence="9" key="1">
    <citation type="submission" date="2025-08" db="UniProtKB">
        <authorList>
            <consortium name="RefSeq"/>
        </authorList>
    </citation>
    <scope>IDENTIFICATION</scope>
</reference>
<feature type="domain" description="Peptidase S9 prolyl oligopeptidase catalytic" evidence="6">
    <location>
        <begin position="562"/>
        <end position="761"/>
    </location>
</feature>
<dbReference type="Pfam" id="PF00326">
    <property type="entry name" value="Peptidase_S9"/>
    <property type="match status" value="1"/>
</dbReference>
<accession>A0AAJ7C3K4</accession>
<dbReference type="PANTHER" id="PTHR11731:SF154">
    <property type="entry name" value="VENOM DIPEPTIDYL PEPTIDASE 4-LIKE PROTEIN"/>
    <property type="match status" value="1"/>
</dbReference>
<evidence type="ECO:0000256" key="4">
    <source>
        <dbReference type="ARBA" id="ARBA00072929"/>
    </source>
</evidence>
<evidence type="ECO:0000259" key="7">
    <source>
        <dbReference type="Pfam" id="PF00930"/>
    </source>
</evidence>
<feature type="signal peptide" evidence="5">
    <location>
        <begin position="1"/>
        <end position="21"/>
    </location>
</feature>
<dbReference type="Gene3D" id="3.40.50.1820">
    <property type="entry name" value="alpha/beta hydrolase"/>
    <property type="match status" value="1"/>
</dbReference>
<dbReference type="SUPFAM" id="SSF82171">
    <property type="entry name" value="DPP6 N-terminal domain-like"/>
    <property type="match status" value="1"/>
</dbReference>
<keyword evidence="3" id="KW-0325">Glycoprotein</keyword>
<sequence>MSTGMVLKLLLLGLCLVATLARPSERDEDDVIADDDTPVPFSLEEAYSGRFSAYSFNGTWISSTEIMYRQSGTKNLLKFSASSLESVEFLNATVLTDVNGTGYSLSPDGLYLLIRYDDVTGFRHSTYSKYLVYDIADQRYDEIANLEHLPLASWAPTGNGLVYVLDNDVYYRSISGNSATVRRLTSDGETGVVYNGVPDWVYEEEILGTGSAVWFSPDGNHLAFATFDDTDVKEATYYYYGEPGDAEYQYPTDVKIKYPKAGSTNPLVYLTLVDLSNASSPLINLSAPIDIVGSDHILYTVSWLNDETVAVTWTNRVQNVGQIVAYDVSGNETYLLTLNETEGWLEVPTPIIHDDYLILLSYQESGTAAGRFNHVTRYQLSNGVLSNETDMSPGTVAVTSLLGTDKINERIYYLATGSDEPSQRNLYSVPIKGDNEPTCISCNYLTPEGNNCTYATVRFSSDMSFYTLTCAGPDPTTARIYNSSHQQVYSWQENESLRERLKAKLQPTPLNLIITANGYGSKVRLLLPPQFDENDSYPMMVYVYAGPNTVRITDAASYGFHSFMTTNRSVIYAWIDGRGSAYKGSAMLYEIYRALGTVEIEDQIAVTKILKNKYSWIDSNRIAIWGWSYGGYATAMVLATDTESVFKCGISVAPVSSWIYYDTMYTERYMGLPTKEDNLYGYNASDVTRLVDGIRGKKYMLIHGTGDDNVHYQQAMALAKALSAADILFEQVSYTDEAHGLTSVYPHLYHTMDKFWGDCLDLSYIY</sequence>
<feature type="domain" description="Dipeptidylpeptidase IV N-terminal" evidence="7">
    <location>
        <begin position="106"/>
        <end position="474"/>
    </location>
</feature>
<dbReference type="Pfam" id="PF00930">
    <property type="entry name" value="DPPIV_N"/>
    <property type="match status" value="1"/>
</dbReference>
<proteinExistence type="inferred from homology"/>
<gene>
    <name evidence="9" type="primary">LOC107270520</name>
</gene>
<organism evidence="8 9">
    <name type="scientific">Cephus cinctus</name>
    <name type="common">Wheat stem sawfly</name>
    <dbReference type="NCBI Taxonomy" id="211228"/>
    <lineage>
        <taxon>Eukaryota</taxon>
        <taxon>Metazoa</taxon>
        <taxon>Ecdysozoa</taxon>
        <taxon>Arthropoda</taxon>
        <taxon>Hexapoda</taxon>
        <taxon>Insecta</taxon>
        <taxon>Pterygota</taxon>
        <taxon>Neoptera</taxon>
        <taxon>Endopterygota</taxon>
        <taxon>Hymenoptera</taxon>
        <taxon>Cephoidea</taxon>
        <taxon>Cephidae</taxon>
        <taxon>Cephus</taxon>
    </lineage>
</organism>
<dbReference type="FunFam" id="3.40.50.1820:FF:000003">
    <property type="entry name" value="Dipeptidyl peptidase 4"/>
    <property type="match status" value="1"/>
</dbReference>
<dbReference type="GO" id="GO:0008239">
    <property type="term" value="F:dipeptidyl-peptidase activity"/>
    <property type="evidence" value="ECO:0007669"/>
    <property type="project" value="TreeGrafter"/>
</dbReference>
<dbReference type="Proteomes" id="UP000694920">
    <property type="component" value="Unplaced"/>
</dbReference>
<dbReference type="GO" id="GO:0008236">
    <property type="term" value="F:serine-type peptidase activity"/>
    <property type="evidence" value="ECO:0007669"/>
    <property type="project" value="InterPro"/>
</dbReference>
<dbReference type="SUPFAM" id="SSF53474">
    <property type="entry name" value="alpha/beta-Hydrolases"/>
    <property type="match status" value="1"/>
</dbReference>
<evidence type="ECO:0000256" key="5">
    <source>
        <dbReference type="SAM" id="SignalP"/>
    </source>
</evidence>
<keyword evidence="2 5" id="KW-0732">Signal</keyword>
<dbReference type="InterPro" id="IPR002469">
    <property type="entry name" value="Peptidase_S9B_N"/>
</dbReference>
<evidence type="ECO:0000256" key="3">
    <source>
        <dbReference type="ARBA" id="ARBA00023180"/>
    </source>
</evidence>
<name>A0AAJ7C3K4_CEPCN</name>
<evidence type="ECO:0000256" key="2">
    <source>
        <dbReference type="ARBA" id="ARBA00022729"/>
    </source>
</evidence>
<dbReference type="InterPro" id="IPR029058">
    <property type="entry name" value="AB_hydrolase_fold"/>
</dbReference>
<dbReference type="RefSeq" id="XP_015601080.1">
    <property type="nucleotide sequence ID" value="XM_015745594.2"/>
</dbReference>
<dbReference type="InterPro" id="IPR001375">
    <property type="entry name" value="Peptidase_S9_cat"/>
</dbReference>
<evidence type="ECO:0000259" key="6">
    <source>
        <dbReference type="Pfam" id="PF00326"/>
    </source>
</evidence>
<evidence type="ECO:0000313" key="8">
    <source>
        <dbReference type="Proteomes" id="UP000694920"/>
    </source>
</evidence>
<evidence type="ECO:0000256" key="1">
    <source>
        <dbReference type="ARBA" id="ARBA00010036"/>
    </source>
</evidence>
<dbReference type="KEGG" id="ccin:107270520"/>
<feature type="chain" id="PRO_5042543979" description="Venom dipeptidyl peptidase 4" evidence="5">
    <location>
        <begin position="22"/>
        <end position="766"/>
    </location>
</feature>
<dbReference type="InterPro" id="IPR050278">
    <property type="entry name" value="Serine_Prot_S9B/DPPIV"/>
</dbReference>
<keyword evidence="8" id="KW-1185">Reference proteome</keyword>
<dbReference type="PANTHER" id="PTHR11731">
    <property type="entry name" value="PROTEASE FAMILY S9B,C DIPEPTIDYL-PEPTIDASE IV-RELATED"/>
    <property type="match status" value="1"/>
</dbReference>
<evidence type="ECO:0000313" key="9">
    <source>
        <dbReference type="RefSeq" id="XP_015601080.1"/>
    </source>
</evidence>